<dbReference type="SUPFAM" id="SSF63380">
    <property type="entry name" value="Riboflavin synthase domain-like"/>
    <property type="match status" value="2"/>
</dbReference>
<feature type="domain" description="CTLH" evidence="12">
    <location>
        <begin position="104"/>
        <end position="161"/>
    </location>
</feature>
<dbReference type="PROSITE" id="PS51177">
    <property type="entry name" value="LUMAZINE_BIND"/>
    <property type="match status" value="2"/>
</dbReference>
<dbReference type="InterPro" id="IPR054080">
    <property type="entry name" value="TPR1-like_2nd"/>
</dbReference>
<evidence type="ECO:0000256" key="8">
    <source>
        <dbReference type="ARBA" id="ARBA00022737"/>
    </source>
</evidence>
<keyword evidence="6" id="KW-0686">Riboflavin biosynthesis</keyword>
<dbReference type="PROSITE" id="PS50897">
    <property type="entry name" value="CTLH"/>
    <property type="match status" value="1"/>
</dbReference>
<dbReference type="SMART" id="SM00668">
    <property type="entry name" value="CTLH"/>
    <property type="match status" value="1"/>
</dbReference>
<organism evidence="14 15">
    <name type="scientific">Tuber magnatum</name>
    <name type="common">white Piedmont truffle</name>
    <dbReference type="NCBI Taxonomy" id="42249"/>
    <lineage>
        <taxon>Eukaryota</taxon>
        <taxon>Fungi</taxon>
        <taxon>Dikarya</taxon>
        <taxon>Ascomycota</taxon>
        <taxon>Pezizomycotina</taxon>
        <taxon>Pezizomycetes</taxon>
        <taxon>Pezizales</taxon>
        <taxon>Tuberaceae</taxon>
        <taxon>Tuber</taxon>
    </lineage>
</organism>
<sequence>MRIENNGLNSQASVADSGRSGTNGASSAAVETNGNGAGIRNGSGKLEGGSTASSFTMLAPPTPKPSYFGHDREEITRILIQSLVDLGYHRAAGVLEEESEYTLESPEVSEFRDAVLQGQWNKAEELLFGLEINKDADVNALLFYMRQQKFLELLEVADVSKALHVLRTELTPLNQSVEKLHSLSSLMMCISADDLKARAEWDGAAGLSRQQLLSELSKSISASVMIPEHRLASLLHQVKQNQLSKCLYHNTANSPSLYTDHHCDRNQFPLSTVEILTDHKDEVWFVQFSNDGTRLATGSKDYTVIIWGLEDFQPIHHLKEHTGAITYLRWSPDDSKLLSCSQDKQAKLWDTTAGGCIRTMSAHTDWVSSCAWAPDGQTFVTGSVDKEMILWNLYGESIHTWTGARVYDLVVTADGTRLAAVCTQNKLHVFNFVTREKEYERDLGGVSTCISVSKDSRYVLLNMGAGVQELRLLNIETGADVRHFSGTKQEEFVVRNCFGGADENFVVSGSEDSNVYVWRKENGALVEVLPGHSGIVNCVAWNPTNPYMFASAGDDRNVRIWSKAPQPQLKERKKGTTNPAERDPGCLPESSKQSGVKPNPLLSPQLNQTANPISSITHSETAQTTTLTIAGATPILTDAHLGDSISVNGTCLTITSFTKDTFTVDLSPETLRRTTFPRSLIPSSSSPVQVNLERAVSGDVRFGGHFVQGHVDTIATIADRRSDGSSVVLRFKPRDRGVMKYVVEKGYVAVDGASLTVIAVGGGGEGEDQGWWEVMLVEYTQEAIITARKQVGEEVNVEVDITGKYIEKQVAAYLGTGGDAEGRGGLLERIVERVVERKLAERK</sequence>
<dbReference type="Pfam" id="PF00400">
    <property type="entry name" value="WD40"/>
    <property type="match status" value="5"/>
</dbReference>
<feature type="repeat" description="WD" evidence="9">
    <location>
        <begin position="529"/>
        <end position="562"/>
    </location>
</feature>
<dbReference type="GO" id="GO:0009231">
    <property type="term" value="P:riboflavin biosynthetic process"/>
    <property type="evidence" value="ECO:0007669"/>
    <property type="project" value="UniProtKB-KW"/>
</dbReference>
<dbReference type="NCBIfam" id="NF006767">
    <property type="entry name" value="PRK09289.1"/>
    <property type="match status" value="1"/>
</dbReference>
<feature type="repeat" description="WD" evidence="9">
    <location>
        <begin position="318"/>
        <end position="359"/>
    </location>
</feature>
<evidence type="ECO:0000313" key="15">
    <source>
        <dbReference type="Proteomes" id="UP000246991"/>
    </source>
</evidence>
<dbReference type="CDD" id="cd00402">
    <property type="entry name" value="Riboflavin_synthase_like"/>
    <property type="match status" value="1"/>
</dbReference>
<feature type="compositionally biased region" description="Polar residues" evidence="11">
    <location>
        <begin position="590"/>
        <end position="608"/>
    </location>
</feature>
<dbReference type="InterPro" id="IPR023366">
    <property type="entry name" value="ATP_synth_asu-like_sf"/>
</dbReference>
<feature type="repeat" description="Lumazine-binding" evidence="10">
    <location>
        <begin position="601"/>
        <end position="705"/>
    </location>
</feature>
<feature type="domain" description="Lumazine-binding" evidence="13">
    <location>
        <begin position="601"/>
        <end position="705"/>
    </location>
</feature>
<dbReference type="GO" id="GO:0004746">
    <property type="term" value="F:riboflavin synthase activity"/>
    <property type="evidence" value="ECO:0007669"/>
    <property type="project" value="UniProtKB-EC"/>
</dbReference>
<reference evidence="14 15" key="1">
    <citation type="submission" date="2018-03" db="EMBL/GenBank/DDBJ databases">
        <title>Genomes of Pezizomycetes fungi and the evolution of truffles.</title>
        <authorList>
            <person name="Murat C."/>
            <person name="Payen T."/>
            <person name="Noel B."/>
            <person name="Kuo A."/>
            <person name="Martin F.M."/>
        </authorList>
    </citation>
    <scope>NUCLEOTIDE SEQUENCE [LARGE SCALE GENOMIC DNA]</scope>
    <source>
        <strain evidence="14">091103-1</strain>
    </source>
</reference>
<evidence type="ECO:0000256" key="4">
    <source>
        <dbReference type="ARBA" id="ARBA00013950"/>
    </source>
</evidence>
<dbReference type="InterPro" id="IPR001783">
    <property type="entry name" value="Lumazine-bd"/>
</dbReference>
<dbReference type="InterPro" id="IPR015943">
    <property type="entry name" value="WD40/YVTN_repeat-like_dom_sf"/>
</dbReference>
<keyword evidence="8" id="KW-0677">Repeat</keyword>
<feature type="repeat" description="WD" evidence="9">
    <location>
        <begin position="276"/>
        <end position="317"/>
    </location>
</feature>
<evidence type="ECO:0000259" key="12">
    <source>
        <dbReference type="PROSITE" id="PS50897"/>
    </source>
</evidence>
<evidence type="ECO:0000259" key="13">
    <source>
        <dbReference type="PROSITE" id="PS51177"/>
    </source>
</evidence>
<evidence type="ECO:0000313" key="14">
    <source>
        <dbReference type="EMBL" id="PWW72788.1"/>
    </source>
</evidence>
<evidence type="ECO:0000256" key="2">
    <source>
        <dbReference type="ARBA" id="ARBA00004887"/>
    </source>
</evidence>
<dbReference type="FunFam" id="2.40.30.20:FF:000004">
    <property type="entry name" value="Riboflavin synthase, alpha subunit"/>
    <property type="match status" value="1"/>
</dbReference>
<dbReference type="Pfam" id="PF23627">
    <property type="entry name" value="LisH_WDR26"/>
    <property type="match status" value="1"/>
</dbReference>
<dbReference type="InterPro" id="IPR036322">
    <property type="entry name" value="WD40_repeat_dom_sf"/>
</dbReference>
<dbReference type="AlphaFoldDB" id="A0A317SF16"/>
<feature type="repeat" description="WD" evidence="9">
    <location>
        <begin position="502"/>
        <end position="528"/>
    </location>
</feature>
<dbReference type="InterPro" id="IPR001680">
    <property type="entry name" value="WD40_rpt"/>
</dbReference>
<dbReference type="Pfam" id="PF21889">
    <property type="entry name" value="TPR1-like_2nd"/>
    <property type="match status" value="1"/>
</dbReference>
<dbReference type="Proteomes" id="UP000246991">
    <property type="component" value="Unassembled WGS sequence"/>
</dbReference>
<dbReference type="PROSITE" id="PS50082">
    <property type="entry name" value="WD_REPEATS_2"/>
    <property type="match status" value="5"/>
</dbReference>
<feature type="compositionally biased region" description="Gly residues" evidence="11">
    <location>
        <begin position="35"/>
        <end position="47"/>
    </location>
</feature>
<feature type="domain" description="Lumazine-binding" evidence="13">
    <location>
        <begin position="706"/>
        <end position="810"/>
    </location>
</feature>
<dbReference type="GO" id="GO:0034657">
    <property type="term" value="C:GID complex"/>
    <property type="evidence" value="ECO:0007669"/>
    <property type="project" value="TreeGrafter"/>
</dbReference>
<protein>
    <recommendedName>
        <fullName evidence="4">Riboflavin synthase</fullName>
        <ecNumber evidence="3">2.5.1.9</ecNumber>
    </recommendedName>
</protein>
<dbReference type="PANTHER" id="PTHR22838:SF0">
    <property type="entry name" value="WD REPEAT-CONTAINING PROTEIN 26"/>
    <property type="match status" value="1"/>
</dbReference>
<evidence type="ECO:0000256" key="5">
    <source>
        <dbReference type="ARBA" id="ARBA00022574"/>
    </source>
</evidence>
<feature type="compositionally biased region" description="Polar residues" evidence="11">
    <location>
        <begin position="1"/>
        <end position="34"/>
    </location>
</feature>
<dbReference type="PANTHER" id="PTHR22838">
    <property type="entry name" value="WD REPEAT PROTEIN 26-RELATED"/>
    <property type="match status" value="1"/>
</dbReference>
<keyword evidence="5 9" id="KW-0853">WD repeat</keyword>
<keyword evidence="15" id="KW-1185">Reference proteome</keyword>
<evidence type="ECO:0000256" key="11">
    <source>
        <dbReference type="SAM" id="MobiDB-lite"/>
    </source>
</evidence>
<dbReference type="SMART" id="SM00320">
    <property type="entry name" value="WD40"/>
    <property type="match status" value="6"/>
</dbReference>
<feature type="region of interest" description="Disordered" evidence="11">
    <location>
        <begin position="562"/>
        <end position="608"/>
    </location>
</feature>
<dbReference type="InterPro" id="IPR017938">
    <property type="entry name" value="Riboflavin_synthase-like_b-brl"/>
</dbReference>
<name>A0A317SF16_9PEZI</name>
<dbReference type="CDD" id="cd00200">
    <property type="entry name" value="WD40"/>
    <property type="match status" value="1"/>
</dbReference>
<dbReference type="SUPFAM" id="SSF50978">
    <property type="entry name" value="WD40 repeat-like"/>
    <property type="match status" value="1"/>
</dbReference>
<dbReference type="Gene3D" id="2.40.30.20">
    <property type="match status" value="2"/>
</dbReference>
<dbReference type="EC" id="2.5.1.9" evidence="3"/>
<evidence type="ECO:0000256" key="1">
    <source>
        <dbReference type="ARBA" id="ARBA00002803"/>
    </source>
</evidence>
<dbReference type="InterPro" id="IPR051350">
    <property type="entry name" value="WD_repeat-ST_regulator"/>
</dbReference>
<dbReference type="InterPro" id="IPR006595">
    <property type="entry name" value="CTLH_C"/>
</dbReference>
<dbReference type="STRING" id="42249.A0A317SF16"/>
<evidence type="ECO:0000256" key="9">
    <source>
        <dbReference type="PROSITE-ProRule" id="PRU00221"/>
    </source>
</evidence>
<keyword evidence="7" id="KW-0808">Transferase</keyword>
<comment type="pathway">
    <text evidence="2">Cofactor biosynthesis; riboflavin biosynthesis; riboflavin from 2-hydroxy-3-oxobutyl phosphate and 5-amino-6-(D-ribitylamino)uracil: step 2/2.</text>
</comment>
<evidence type="ECO:0000256" key="6">
    <source>
        <dbReference type="ARBA" id="ARBA00022619"/>
    </source>
</evidence>
<dbReference type="OrthoDB" id="972532at2759"/>
<dbReference type="NCBIfam" id="TIGR00187">
    <property type="entry name" value="ribE"/>
    <property type="match status" value="1"/>
</dbReference>
<dbReference type="EMBL" id="PYWC01000094">
    <property type="protein sequence ID" value="PWW72788.1"/>
    <property type="molecule type" value="Genomic_DNA"/>
</dbReference>
<feature type="region of interest" description="Disordered" evidence="11">
    <location>
        <begin position="1"/>
        <end position="53"/>
    </location>
</feature>
<dbReference type="Gene3D" id="2.130.10.10">
    <property type="entry name" value="YVTN repeat-like/Quinoprotein amine dehydrogenase"/>
    <property type="match status" value="1"/>
</dbReference>
<dbReference type="GO" id="GO:0043161">
    <property type="term" value="P:proteasome-mediated ubiquitin-dependent protein catabolic process"/>
    <property type="evidence" value="ECO:0007669"/>
    <property type="project" value="TreeGrafter"/>
</dbReference>
<proteinExistence type="predicted"/>
<feature type="repeat" description="Lumazine-binding" evidence="10">
    <location>
        <begin position="706"/>
        <end position="810"/>
    </location>
</feature>
<comment type="function">
    <text evidence="1">Catalyzes the dismutation of two molecules of 6,7-dimethyl-8-ribityllumazine, resulting in the formation of riboflavin and 5-amino-6-(D-ribitylamino)uracil.</text>
</comment>
<evidence type="ECO:0000256" key="7">
    <source>
        <dbReference type="ARBA" id="ARBA00022679"/>
    </source>
</evidence>
<comment type="caution">
    <text evidence="14">The sequence shown here is derived from an EMBL/GenBank/DDBJ whole genome shotgun (WGS) entry which is preliminary data.</text>
</comment>
<evidence type="ECO:0000256" key="10">
    <source>
        <dbReference type="PROSITE-ProRule" id="PRU00524"/>
    </source>
</evidence>
<accession>A0A317SF16</accession>
<dbReference type="Pfam" id="PF00677">
    <property type="entry name" value="Lum_binding"/>
    <property type="match status" value="2"/>
</dbReference>
<dbReference type="PROSITE" id="PS50294">
    <property type="entry name" value="WD_REPEATS_REGION"/>
    <property type="match status" value="4"/>
</dbReference>
<gene>
    <name evidence="14" type="ORF">C7212DRAFT_285868</name>
</gene>
<evidence type="ECO:0000256" key="3">
    <source>
        <dbReference type="ARBA" id="ARBA00012827"/>
    </source>
</evidence>
<feature type="repeat" description="WD" evidence="9">
    <location>
        <begin position="360"/>
        <end position="393"/>
    </location>
</feature>
<dbReference type="InterPro" id="IPR026017">
    <property type="entry name" value="Lumazine-bd_dom"/>
</dbReference>